<comment type="caution">
    <text evidence="1">The sequence shown here is derived from an EMBL/GenBank/DDBJ whole genome shotgun (WGS) entry which is preliminary data.</text>
</comment>
<dbReference type="AlphaFoldDB" id="A0A8H6SBV7"/>
<gene>
    <name evidence="1" type="ORF">HMN09_01063400</name>
</gene>
<dbReference type="Proteomes" id="UP000613580">
    <property type="component" value="Unassembled WGS sequence"/>
</dbReference>
<keyword evidence="2" id="KW-1185">Reference proteome</keyword>
<dbReference type="OrthoDB" id="2906982at2759"/>
<evidence type="ECO:0000313" key="2">
    <source>
        <dbReference type="Proteomes" id="UP000613580"/>
    </source>
</evidence>
<dbReference type="Gene3D" id="3.80.10.10">
    <property type="entry name" value="Ribonuclease Inhibitor"/>
    <property type="match status" value="1"/>
</dbReference>
<reference evidence="1" key="1">
    <citation type="submission" date="2020-05" db="EMBL/GenBank/DDBJ databases">
        <title>Mycena genomes resolve the evolution of fungal bioluminescence.</title>
        <authorList>
            <person name="Tsai I.J."/>
        </authorList>
    </citation>
    <scope>NUCLEOTIDE SEQUENCE</scope>
    <source>
        <strain evidence="1">110903Hualien_Pintung</strain>
    </source>
</reference>
<accession>A0A8H6SBV7</accession>
<protein>
    <submittedName>
        <fullName evidence="1">F-box domain-containing protein</fullName>
    </submittedName>
</protein>
<dbReference type="InterPro" id="IPR032675">
    <property type="entry name" value="LRR_dom_sf"/>
</dbReference>
<dbReference type="EMBL" id="JACAZE010000016">
    <property type="protein sequence ID" value="KAF7296563.1"/>
    <property type="molecule type" value="Genomic_DNA"/>
</dbReference>
<proteinExistence type="predicted"/>
<name>A0A8H6SBV7_MYCCL</name>
<evidence type="ECO:0000313" key="1">
    <source>
        <dbReference type="EMBL" id="KAF7296563.1"/>
    </source>
</evidence>
<organism evidence="1 2">
    <name type="scientific">Mycena chlorophos</name>
    <name type="common">Agaric fungus</name>
    <name type="synonym">Agaricus chlorophos</name>
    <dbReference type="NCBI Taxonomy" id="658473"/>
    <lineage>
        <taxon>Eukaryota</taxon>
        <taxon>Fungi</taxon>
        <taxon>Dikarya</taxon>
        <taxon>Basidiomycota</taxon>
        <taxon>Agaricomycotina</taxon>
        <taxon>Agaricomycetes</taxon>
        <taxon>Agaricomycetidae</taxon>
        <taxon>Agaricales</taxon>
        <taxon>Marasmiineae</taxon>
        <taxon>Mycenaceae</taxon>
        <taxon>Mycena</taxon>
    </lineage>
</organism>
<sequence>MHLPDEILSQILSPALTVPDRKFTSTESLSPFATYSEPSSAYLLVCKAWLRVATPLLYHVVVIRSKAQAATLARTLLQKDLNLGRFVKKLRIEGAYDAPLLTVFKNTPNVTDLYISLASIYASDDIEGLCQGIALISPTRLILQSPGGRENKSKTALIKAIAMAIPLWTHLTAFDIASFSADSIDTITSILKAISSKQQLTSVTVSELDSVDSVYEYLQLCPLTMIRLQDYSPRMSDSIPALVENATARSLLVWGEDAPVALTDVPATRKSSTLSPNSKHARSVVLISANQTVPDEILRTIFQFSKRRDRLPFLLVSKRFLRIGIEHFYAKTVLKSTFDIEAFDRVLVKYPSLRAQIRSLVVQPTWPHVLRPSSRNYPQDLLRFHNALAAVLSKLQAITRFEANAGQILCSWARLVQVASVARGLRTVSVHIVKEENVRASDAFNKLSECRFLSWTSETVFRPAEHNDVDSLGKLNELHILNSHGSFADVMARARLNALRRVVVSDDLWNTTNFKYTRLLQVHGSKLRTLELPGLQLSGLPGCIFDTCPALTKLSIVWPRNPRQPPSLPSTFFSPSSPCAHLVKLRLEFKVKNKLVFFAFHVDSSAYPDPSSVKRTDAPAREWETHFANLSKSLFPNLREIQMVHCSWPKTERDIEKSPFVCWAEVLLKRDVRLVDANGQGWRPRLTL</sequence>